<gene>
    <name evidence="1" type="ORF">UFOPK3204_01352</name>
    <name evidence="2" type="ORF">UFOPK3425_00206</name>
    <name evidence="3" type="ORF">UFOPK4092_01176</name>
</gene>
<dbReference type="EMBL" id="CAFABK010000074">
    <property type="protein sequence ID" value="CAB4833914.1"/>
    <property type="molecule type" value="Genomic_DNA"/>
</dbReference>
<evidence type="ECO:0000313" key="3">
    <source>
        <dbReference type="EMBL" id="CAB5025238.1"/>
    </source>
</evidence>
<evidence type="ECO:0000313" key="1">
    <source>
        <dbReference type="EMBL" id="CAB4833914.1"/>
    </source>
</evidence>
<organism evidence="1">
    <name type="scientific">freshwater metagenome</name>
    <dbReference type="NCBI Taxonomy" id="449393"/>
    <lineage>
        <taxon>unclassified sequences</taxon>
        <taxon>metagenomes</taxon>
        <taxon>ecological metagenomes</taxon>
    </lineage>
</organism>
<protein>
    <submittedName>
        <fullName evidence="1">Unannotated protein</fullName>
    </submittedName>
</protein>
<proteinExistence type="predicted"/>
<reference evidence="1" key="1">
    <citation type="submission" date="2020-05" db="EMBL/GenBank/DDBJ databases">
        <authorList>
            <person name="Chiriac C."/>
            <person name="Salcher M."/>
            <person name="Ghai R."/>
            <person name="Kavagutti S V."/>
        </authorList>
    </citation>
    <scope>NUCLEOTIDE SEQUENCE</scope>
</reference>
<dbReference type="EMBL" id="CAFBLV010000021">
    <property type="protein sequence ID" value="CAB4861990.1"/>
    <property type="molecule type" value="Genomic_DNA"/>
</dbReference>
<dbReference type="EMBL" id="CAFBPJ010000149">
    <property type="protein sequence ID" value="CAB5025238.1"/>
    <property type="molecule type" value="Genomic_DNA"/>
</dbReference>
<sequence length="532" mass="55968">MPSSDFAAPARLRTSRVLLTATLSGVLALAGTVAFGTPTVGTASGKLGNSNAAASTDCKPSLFQPPSSLAYADTSWPSEHADVWRTHAAPTGLPKNLSRTSQRGTPLKLQTSVAKLPPVPVWGYVGKGSNVYVVGGAPYLLDMYTELMQGAPASKINLLGALSKKYATSMTPYIARINTKTMKTTILSLPLGTSANYTGGALVHANGFLYTVARSVLYKINTETFQIVASKLLPLAPDSSGQPNEQTAYNGMVATKSGDLIMKGWASTGGGDLPPGILLRIDPTDLSTKTEVVTTAVSSPRMAIVEENGQEYLYFPNTTQSVRFIVGANSFTLDDSWSKTYLAAGSGVTTASSDVYLGSGVVFANNTDLTATAPMSIFAQGAAATSQLQSTQAFTSNGAAWNFFMMAADPYKSGVAVMVDQNSGHVAGYLTCGAGESTQKLWENDSIKASAGVAINYKAGHLYTDDRQCKGKTCRLFLVVLDLKTGVEIARTAVKGDKPSMGQIFIGTNAVYYVASNTRESNGYVTRVTASR</sequence>
<dbReference type="AlphaFoldDB" id="A0A6J7ALZ0"/>
<name>A0A6J7ALZ0_9ZZZZ</name>
<accession>A0A6J7ALZ0</accession>
<evidence type="ECO:0000313" key="2">
    <source>
        <dbReference type="EMBL" id="CAB4861990.1"/>
    </source>
</evidence>